<dbReference type="Proteomes" id="UP000789342">
    <property type="component" value="Unassembled WGS sequence"/>
</dbReference>
<dbReference type="AlphaFoldDB" id="A0A9N8VI60"/>
<keyword evidence="2" id="KW-1185">Reference proteome</keyword>
<gene>
    <name evidence="1" type="ORF">AMORRO_LOCUS1151</name>
</gene>
<name>A0A9N8VI60_9GLOM</name>
<comment type="caution">
    <text evidence="1">The sequence shown here is derived from an EMBL/GenBank/DDBJ whole genome shotgun (WGS) entry which is preliminary data.</text>
</comment>
<evidence type="ECO:0000313" key="2">
    <source>
        <dbReference type="Proteomes" id="UP000789342"/>
    </source>
</evidence>
<reference evidence="1" key="1">
    <citation type="submission" date="2021-06" db="EMBL/GenBank/DDBJ databases">
        <authorList>
            <person name="Kallberg Y."/>
            <person name="Tangrot J."/>
            <person name="Rosling A."/>
        </authorList>
    </citation>
    <scope>NUCLEOTIDE SEQUENCE</scope>
    <source>
        <strain evidence="1">CL551</strain>
    </source>
</reference>
<dbReference type="EMBL" id="CAJVPV010000417">
    <property type="protein sequence ID" value="CAG8455971.1"/>
    <property type="molecule type" value="Genomic_DNA"/>
</dbReference>
<proteinExistence type="predicted"/>
<organism evidence="1 2">
    <name type="scientific">Acaulospora morrowiae</name>
    <dbReference type="NCBI Taxonomy" id="94023"/>
    <lineage>
        <taxon>Eukaryota</taxon>
        <taxon>Fungi</taxon>
        <taxon>Fungi incertae sedis</taxon>
        <taxon>Mucoromycota</taxon>
        <taxon>Glomeromycotina</taxon>
        <taxon>Glomeromycetes</taxon>
        <taxon>Diversisporales</taxon>
        <taxon>Acaulosporaceae</taxon>
        <taxon>Acaulospora</taxon>
    </lineage>
</organism>
<accession>A0A9N8VI60</accession>
<evidence type="ECO:0000313" key="1">
    <source>
        <dbReference type="EMBL" id="CAG8455971.1"/>
    </source>
</evidence>
<sequence length="77" mass="8910">MTGTVFTLCKEEKNPLIGLTRDNGTWIFFREPQILFEKRESSDGIFILQLKRKPPKDGQRHLHDPTLLSVTLNARDT</sequence>
<protein>
    <submittedName>
        <fullName evidence="1">8711_t:CDS:1</fullName>
    </submittedName>
</protein>